<sequence length="589" mass="65871">MNKLQAELDALLERKREYERVQQHYLPIIHQESESVAKYIKEGLDRHHGRMESIRKQITRELGGDGDLANELIPDAKKVMAAFLRGFCNGYDEPNLADDETAEVPRHPAASKEDGQMEGVVGDNDSIDGDDEHRGRETVTDAHELQLNDPVSHPNDKISVSDYNIGGSQDGLGNACIEIIQRRVKIVQGRVEGQVFFEVCTTLPSGPRLTTHSVPVVLGRDIAPWREGAHERKDRQPTAKPHLALSDPLAVQKEIQAADEVLRRKIHKLMIKHTQQLVDIEETARKDGLSQGSLQEIFAGPAGMTARVVYDWSCAYLGTFMDSGKKDNDDSGSSGAETIKHVPGDDSGLSGLDSDEDELPLPKEKRVVEAAEATQETQSEDEVDDEVEPVYVLPNDPNDEDYTIVADGELQDESSELETEDVDIEEDDIEEDDIEEDDIEEDEYVVASAPPMWTDKGTIAWDKVKNKDYIFNTIGSRTPTGPYYYILRCESTPRLNTHHFMRNPWRAGPDHVGLHLKQPLRGGLKCHDSSTGWKLASAKQSEIQKTLGYEVIMPYAIHTPEGREENGRLVKESNAYVMQRARELTASSF</sequence>
<comment type="caution">
    <text evidence="2">The sequence shown here is derived from an EMBL/GenBank/DDBJ whole genome shotgun (WGS) entry which is preliminary data.</text>
</comment>
<evidence type="ECO:0000313" key="3">
    <source>
        <dbReference type="Proteomes" id="UP001174936"/>
    </source>
</evidence>
<name>A0AA40CKX4_9PEZI</name>
<keyword evidence="3" id="KW-1185">Reference proteome</keyword>
<feature type="region of interest" description="Disordered" evidence="1">
    <location>
        <begin position="369"/>
        <end position="388"/>
    </location>
</feature>
<evidence type="ECO:0000256" key="1">
    <source>
        <dbReference type="SAM" id="MobiDB-lite"/>
    </source>
</evidence>
<organism evidence="2 3">
    <name type="scientific">Cercophora newfieldiana</name>
    <dbReference type="NCBI Taxonomy" id="92897"/>
    <lineage>
        <taxon>Eukaryota</taxon>
        <taxon>Fungi</taxon>
        <taxon>Dikarya</taxon>
        <taxon>Ascomycota</taxon>
        <taxon>Pezizomycotina</taxon>
        <taxon>Sordariomycetes</taxon>
        <taxon>Sordariomycetidae</taxon>
        <taxon>Sordariales</taxon>
        <taxon>Lasiosphaeriaceae</taxon>
        <taxon>Cercophora</taxon>
    </lineage>
</organism>
<proteinExistence type="predicted"/>
<feature type="compositionally biased region" description="Basic and acidic residues" evidence="1">
    <location>
        <begin position="103"/>
        <end position="115"/>
    </location>
</feature>
<dbReference type="Proteomes" id="UP001174936">
    <property type="component" value="Unassembled WGS sequence"/>
</dbReference>
<accession>A0AA40CKX4</accession>
<feature type="region of interest" description="Disordered" evidence="1">
    <location>
        <begin position="325"/>
        <end position="362"/>
    </location>
</feature>
<feature type="region of interest" description="Disordered" evidence="1">
    <location>
        <begin position="94"/>
        <end position="137"/>
    </location>
</feature>
<dbReference type="AlphaFoldDB" id="A0AA40CKX4"/>
<protein>
    <submittedName>
        <fullName evidence="2">Uncharacterized protein</fullName>
    </submittedName>
</protein>
<evidence type="ECO:0000313" key="2">
    <source>
        <dbReference type="EMBL" id="KAK0640834.1"/>
    </source>
</evidence>
<reference evidence="2" key="1">
    <citation type="submission" date="2023-06" db="EMBL/GenBank/DDBJ databases">
        <title>Genome-scale phylogeny and comparative genomics of the fungal order Sordariales.</title>
        <authorList>
            <consortium name="Lawrence Berkeley National Laboratory"/>
            <person name="Hensen N."/>
            <person name="Bonometti L."/>
            <person name="Westerberg I."/>
            <person name="Brannstrom I.O."/>
            <person name="Guillou S."/>
            <person name="Cros-Aarteil S."/>
            <person name="Calhoun S."/>
            <person name="Haridas S."/>
            <person name="Kuo A."/>
            <person name="Mondo S."/>
            <person name="Pangilinan J."/>
            <person name="Riley R."/>
            <person name="Labutti K."/>
            <person name="Andreopoulos B."/>
            <person name="Lipzen A."/>
            <person name="Chen C."/>
            <person name="Yanf M."/>
            <person name="Daum C."/>
            <person name="Ng V."/>
            <person name="Clum A."/>
            <person name="Steindorff A."/>
            <person name="Ohm R."/>
            <person name="Martin F."/>
            <person name="Silar P."/>
            <person name="Natvig D."/>
            <person name="Lalanne C."/>
            <person name="Gautier V."/>
            <person name="Ament-Velasquez S.L."/>
            <person name="Kruys A."/>
            <person name="Hutchinson M.I."/>
            <person name="Powell A.J."/>
            <person name="Barry K."/>
            <person name="Miller A.N."/>
            <person name="Grigoriev I.V."/>
            <person name="Debuchy R."/>
            <person name="Gladieux P."/>
            <person name="Thoren M.H."/>
            <person name="Johannesson H."/>
        </authorList>
    </citation>
    <scope>NUCLEOTIDE SEQUENCE</scope>
    <source>
        <strain evidence="2">SMH2532-1</strain>
    </source>
</reference>
<gene>
    <name evidence="2" type="ORF">B0T16DRAFT_393222</name>
</gene>
<feature type="compositionally biased region" description="Acidic residues" evidence="1">
    <location>
        <begin position="378"/>
        <end position="388"/>
    </location>
</feature>
<dbReference type="EMBL" id="JAULSV010000006">
    <property type="protein sequence ID" value="KAK0640834.1"/>
    <property type="molecule type" value="Genomic_DNA"/>
</dbReference>